<keyword evidence="4" id="KW-1185">Reference proteome</keyword>
<name>A0AAW3B4J1_9TRYP</name>
<dbReference type="InterPro" id="IPR045864">
    <property type="entry name" value="aa-tRNA-synth_II/BPL/LPL"/>
</dbReference>
<dbReference type="PANTHER" id="PTHR31423">
    <property type="entry name" value="YBAK DOMAIN-CONTAINING PROTEIN"/>
    <property type="match status" value="1"/>
</dbReference>
<dbReference type="PANTHER" id="PTHR31423:SF3">
    <property type="entry name" value="PROLYL-TRNA SYNTHETASE ASSOCIATED DOMAIN-CONTAINING PROTEIN 1-RELATED"/>
    <property type="match status" value="1"/>
</dbReference>
<protein>
    <submittedName>
        <fullName evidence="3">Aminoacyl-tRNA editing domain containing protein</fullName>
    </submittedName>
</protein>
<sequence length="239" mass="25844">MSAGDCRGEPELLAVLKDLHIELPTISHGEMHTVEEANKELGRFGTPCVGTKNMFLKSKKGELVLLTAVHTTKTDIHAIEKAAGTKSLRFAPAEILAENLGVVQGCVTPLALVNNLEKRNILVLLDKKLKESLIPFVLHPCRNDKSCLLVFEQLQRFLEKIGYAYKLVDFGAASADAAVTDGTAAPAAKPKRAAVAAATPAPASSGETKLGIAARREENFSAWYIDVITKAEMVEYYDV</sequence>
<dbReference type="Gene3D" id="3.90.960.10">
    <property type="entry name" value="YbaK/aminoacyl-tRNA synthetase-associated domain"/>
    <property type="match status" value="1"/>
</dbReference>
<dbReference type="Proteomes" id="UP001482455">
    <property type="component" value="Unassembled WGS sequence"/>
</dbReference>
<gene>
    <name evidence="3" type="ORF">Q4I30_000413</name>
</gene>
<accession>A0AAW3B4J1</accession>
<dbReference type="InterPro" id="IPR007214">
    <property type="entry name" value="YbaK/aa-tRNA-synth-assoc-dom"/>
</dbReference>
<comment type="similarity">
    <text evidence="1">Belongs to the PRORSD1 family.</text>
</comment>
<dbReference type="EMBL" id="JBAMZL010000001">
    <property type="protein sequence ID" value="KAL0515943.1"/>
    <property type="molecule type" value="Genomic_DNA"/>
</dbReference>
<dbReference type="InterPro" id="IPR036754">
    <property type="entry name" value="YbaK/aa-tRNA-synt-asso_dom_sf"/>
</dbReference>
<proteinExistence type="inferred from homology"/>
<feature type="domain" description="YbaK/aminoacyl-tRNA synthetase-associated" evidence="2">
    <location>
        <begin position="28"/>
        <end position="157"/>
    </location>
</feature>
<evidence type="ECO:0000313" key="3">
    <source>
        <dbReference type="EMBL" id="KAL0515943.1"/>
    </source>
</evidence>
<evidence type="ECO:0000259" key="2">
    <source>
        <dbReference type="Pfam" id="PF04073"/>
    </source>
</evidence>
<comment type="caution">
    <text evidence="3">The sequence shown here is derived from an EMBL/GenBank/DDBJ whole genome shotgun (WGS) entry which is preliminary data.</text>
</comment>
<evidence type="ECO:0000313" key="4">
    <source>
        <dbReference type="Proteomes" id="UP001482455"/>
    </source>
</evidence>
<dbReference type="FunFam" id="3.90.960.10:FF:000005">
    <property type="entry name" value="Putative prolyl-tRNA synthetase"/>
    <property type="match status" value="1"/>
</dbReference>
<dbReference type="AlphaFoldDB" id="A0AAW3B4J1"/>
<dbReference type="CDD" id="cd04335">
    <property type="entry name" value="PrdX_deacylase"/>
    <property type="match status" value="1"/>
</dbReference>
<feature type="non-terminal residue" evidence="3">
    <location>
        <position position="239"/>
    </location>
</feature>
<dbReference type="SUPFAM" id="SSF55826">
    <property type="entry name" value="YbaK/ProRS associated domain"/>
    <property type="match status" value="1"/>
</dbReference>
<organism evidence="3 4">
    <name type="scientific">Leishmania utingensis</name>
    <dbReference type="NCBI Taxonomy" id="653362"/>
    <lineage>
        <taxon>Eukaryota</taxon>
        <taxon>Discoba</taxon>
        <taxon>Euglenozoa</taxon>
        <taxon>Kinetoplastea</taxon>
        <taxon>Metakinetoplastina</taxon>
        <taxon>Trypanosomatida</taxon>
        <taxon>Trypanosomatidae</taxon>
        <taxon>Leishmaniinae</taxon>
        <taxon>Leishmania</taxon>
    </lineage>
</organism>
<evidence type="ECO:0000256" key="1">
    <source>
        <dbReference type="ARBA" id="ARBA00010201"/>
    </source>
</evidence>
<dbReference type="Pfam" id="PF04073">
    <property type="entry name" value="tRNA_edit"/>
    <property type="match status" value="1"/>
</dbReference>
<reference evidence="3 4" key="1">
    <citation type="submission" date="2024-02" db="EMBL/GenBank/DDBJ databases">
        <title>FIRST GENOME SEQUENCES OF Leishmania (Viannia) shawi, Leishmania (Viannia) lindenbergi AND Leishmania (Viannia) utingensis.</title>
        <authorList>
            <person name="Resadore F."/>
            <person name="Custodio M.G.F."/>
            <person name="Boite M.C."/>
            <person name="Cupolillo E."/>
            <person name="Ferreira G.E.M."/>
        </authorList>
    </citation>
    <scope>NUCLEOTIDE SEQUENCE [LARGE SCALE GENOMIC DNA]</scope>
    <source>
        <strain evidence="3 4">ITUB/BR/1977/M4964</strain>
    </source>
</reference>
<dbReference type="Gene3D" id="3.30.930.10">
    <property type="entry name" value="Bira Bifunctional Protein, Domain 2"/>
    <property type="match status" value="1"/>
</dbReference>
<dbReference type="GO" id="GO:0002161">
    <property type="term" value="F:aminoacyl-tRNA deacylase activity"/>
    <property type="evidence" value="ECO:0007669"/>
    <property type="project" value="InterPro"/>
</dbReference>
<dbReference type="InterPro" id="IPR040285">
    <property type="entry name" value="ProX/PRXD1"/>
</dbReference>